<accession>A0A2U2J8Z4</accession>
<proteinExistence type="predicted"/>
<dbReference type="Proteomes" id="UP000245670">
    <property type="component" value="Unassembled WGS sequence"/>
</dbReference>
<keyword evidence="3" id="KW-1185">Reference proteome</keyword>
<reference evidence="2 3" key="1">
    <citation type="submission" date="2018-05" db="EMBL/GenBank/DDBJ databases">
        <title>Polaribacter aquimarinus sp. nov., isolated from sediment in a sediment of sea.</title>
        <authorList>
            <person name="Lu D."/>
        </authorList>
    </citation>
    <scope>NUCLEOTIDE SEQUENCE [LARGE SCALE GENOMIC DNA]</scope>
    <source>
        <strain evidence="2 3">ZY113</strain>
    </source>
</reference>
<protein>
    <recommendedName>
        <fullName evidence="4">Beta-carotene 15,15'-monooxygenase</fullName>
    </recommendedName>
</protein>
<feature type="transmembrane region" description="Helical" evidence="1">
    <location>
        <begin position="157"/>
        <end position="179"/>
    </location>
</feature>
<name>A0A2U2J8Z4_9FLAO</name>
<comment type="caution">
    <text evidence="2">The sequence shown here is derived from an EMBL/GenBank/DDBJ whole genome shotgun (WGS) entry which is preliminary data.</text>
</comment>
<gene>
    <name evidence="2" type="ORF">DIS07_10115</name>
</gene>
<dbReference type="RefSeq" id="WP_109405135.1">
    <property type="nucleotide sequence ID" value="NZ_QFFG01000004.1"/>
</dbReference>
<organism evidence="2 3">
    <name type="scientific">Polaribacter aquimarinus</name>
    <dbReference type="NCBI Taxonomy" id="2100726"/>
    <lineage>
        <taxon>Bacteria</taxon>
        <taxon>Pseudomonadati</taxon>
        <taxon>Bacteroidota</taxon>
        <taxon>Flavobacteriia</taxon>
        <taxon>Flavobacteriales</taxon>
        <taxon>Flavobacteriaceae</taxon>
    </lineage>
</organism>
<keyword evidence="1" id="KW-0472">Membrane</keyword>
<evidence type="ECO:0000313" key="2">
    <source>
        <dbReference type="EMBL" id="PWG04818.1"/>
    </source>
</evidence>
<dbReference type="AlphaFoldDB" id="A0A2U2J8Z4"/>
<dbReference type="OrthoDB" id="709028at2"/>
<feature type="transmembrane region" description="Helical" evidence="1">
    <location>
        <begin position="37"/>
        <end position="56"/>
    </location>
</feature>
<feature type="transmembrane region" description="Helical" evidence="1">
    <location>
        <begin position="76"/>
        <end position="96"/>
    </location>
</feature>
<evidence type="ECO:0008006" key="4">
    <source>
        <dbReference type="Google" id="ProtNLM"/>
    </source>
</evidence>
<keyword evidence="1" id="KW-1133">Transmembrane helix</keyword>
<keyword evidence="1" id="KW-0812">Transmembrane</keyword>
<evidence type="ECO:0000256" key="1">
    <source>
        <dbReference type="SAM" id="Phobius"/>
    </source>
</evidence>
<dbReference type="EMBL" id="QFFG01000004">
    <property type="protein sequence ID" value="PWG04818.1"/>
    <property type="molecule type" value="Genomic_DNA"/>
</dbReference>
<evidence type="ECO:0000313" key="3">
    <source>
        <dbReference type="Proteomes" id="UP000245670"/>
    </source>
</evidence>
<sequence>MDVLDNYKKAWGNQASENSQFSTLEIYKMAHSKSSSIVKWIFIIGILEFVILNSLYFFIDTDKAMLEYEKLGLENFIYYSQIAAYVILFYFLWMFYQNYKRISTIDSTKILMKKIIKTRKTVRNYVLFNLGYLALIMIVVTATTINTNIDELNNKQIFLVIIATLIATLLILGILWLFYQLLYGILLRKLNRNYKELAKLDDAN</sequence>
<feature type="transmembrane region" description="Helical" evidence="1">
    <location>
        <begin position="122"/>
        <end position="145"/>
    </location>
</feature>